<dbReference type="RefSeq" id="WP_012876153.1">
    <property type="nucleotide sequence ID" value="NC_013526.1"/>
</dbReference>
<sequence length="189" mass="19657">MLDVVTIAGSPSAPSRSAQVLELARARLEAEGLRCSSVVVRDLDPADLVYARPDGPSVAEAIGLVQASRAVIIATPVYKAAYSGVLKAFLDLLPPGILADKPVLPITTSGSLAHCLALDYALKPVLSALGARHVLAGVCVLDSQLGWREDGSITLHPEVDERLEAALAALRAAIPAPSAIRSKQLKTIA</sequence>
<keyword evidence="3" id="KW-0560">Oxidoreductase</keyword>
<dbReference type="InterPro" id="IPR005025">
    <property type="entry name" value="FMN_Rdtase-like_dom"/>
</dbReference>
<dbReference type="SUPFAM" id="SSF52218">
    <property type="entry name" value="Flavoproteins"/>
    <property type="match status" value="1"/>
</dbReference>
<dbReference type="STRING" id="525904.Tter_2223"/>
<dbReference type="eggNOG" id="COG0431">
    <property type="taxonomic scope" value="Bacteria"/>
</dbReference>
<evidence type="ECO:0000256" key="3">
    <source>
        <dbReference type="ARBA" id="ARBA00023002"/>
    </source>
</evidence>
<dbReference type="Gene3D" id="3.40.50.360">
    <property type="match status" value="1"/>
</dbReference>
<dbReference type="Proteomes" id="UP000000323">
    <property type="component" value="Chromosome 2"/>
</dbReference>
<name>D1CHA1_THET1</name>
<dbReference type="EMBL" id="CP001826">
    <property type="protein sequence ID" value="ACZ43122.1"/>
    <property type="molecule type" value="Genomic_DNA"/>
</dbReference>
<keyword evidence="1" id="KW-0285">Flavoprotein</keyword>
<accession>D1CHA1</accession>
<feature type="domain" description="NADPH-dependent FMN reductase-like" evidence="4">
    <location>
        <begin position="4"/>
        <end position="142"/>
    </location>
</feature>
<evidence type="ECO:0000256" key="1">
    <source>
        <dbReference type="ARBA" id="ARBA00022630"/>
    </source>
</evidence>
<proteinExistence type="predicted"/>
<dbReference type="InterPro" id="IPR029039">
    <property type="entry name" value="Flavoprotein-like_sf"/>
</dbReference>
<organism evidence="5 6">
    <name type="scientific">Thermobaculum terrenum (strain ATCC BAA-798 / CCMEE 7001 / YNP1)</name>
    <dbReference type="NCBI Taxonomy" id="525904"/>
    <lineage>
        <taxon>Bacteria</taxon>
        <taxon>Bacillati</taxon>
        <taxon>Chloroflexota</taxon>
        <taxon>Chloroflexia</taxon>
        <taxon>Candidatus Thermobaculales</taxon>
        <taxon>Candidatus Thermobaculaceae</taxon>
        <taxon>Thermobaculum</taxon>
    </lineage>
</organism>
<dbReference type="GO" id="GO:0046306">
    <property type="term" value="P:alkanesulfonate catabolic process"/>
    <property type="evidence" value="ECO:0007669"/>
    <property type="project" value="InterPro"/>
</dbReference>
<evidence type="ECO:0000259" key="4">
    <source>
        <dbReference type="Pfam" id="PF03358"/>
    </source>
</evidence>
<protein>
    <submittedName>
        <fullName evidence="5">NADPH-dependent FMN reductase</fullName>
    </submittedName>
</protein>
<dbReference type="InterPro" id="IPR051814">
    <property type="entry name" value="NAD(P)H-dep_FMN_reductase"/>
</dbReference>
<dbReference type="GO" id="GO:0008752">
    <property type="term" value="F:FMN reductase [NAD(P)H] activity"/>
    <property type="evidence" value="ECO:0007669"/>
    <property type="project" value="InterPro"/>
</dbReference>
<dbReference type="KEGG" id="ttr:Tter_2223"/>
<dbReference type="PANTHER" id="PTHR43408">
    <property type="entry name" value="FMN REDUCTASE (NADPH)"/>
    <property type="match status" value="1"/>
</dbReference>
<keyword evidence="6" id="KW-1185">Reference proteome</keyword>
<reference evidence="6" key="1">
    <citation type="journal article" date="2010" name="Stand. Genomic Sci.">
        <title>Complete genome sequence of 'Thermobaculum terrenum' type strain (YNP1).</title>
        <authorList>
            <person name="Kiss H."/>
            <person name="Cleland D."/>
            <person name="Lapidus A."/>
            <person name="Lucas S."/>
            <person name="Glavina Del Rio T."/>
            <person name="Nolan M."/>
            <person name="Tice H."/>
            <person name="Han C."/>
            <person name="Goodwin L."/>
            <person name="Pitluck S."/>
            <person name="Liolios K."/>
            <person name="Ivanova N."/>
            <person name="Mavromatis K."/>
            <person name="Ovchinnikova G."/>
            <person name="Pati A."/>
            <person name="Chen A."/>
            <person name="Palaniappan K."/>
            <person name="Land M."/>
            <person name="Hauser L."/>
            <person name="Chang Y."/>
            <person name="Jeffries C."/>
            <person name="Lu M."/>
            <person name="Brettin T."/>
            <person name="Detter J."/>
            <person name="Goker M."/>
            <person name="Tindall B."/>
            <person name="Beck B."/>
            <person name="McDermott T."/>
            <person name="Woyke T."/>
            <person name="Bristow J."/>
            <person name="Eisen J."/>
            <person name="Markowitz V."/>
            <person name="Hugenholtz P."/>
            <person name="Kyrpides N."/>
            <person name="Klenk H."/>
            <person name="Cheng J."/>
        </authorList>
    </citation>
    <scope>NUCLEOTIDE SEQUENCE [LARGE SCALE GENOMIC DNA]</scope>
    <source>
        <strain evidence="6">ATCC BAA-798 / YNP1</strain>
    </source>
</reference>
<dbReference type="Pfam" id="PF03358">
    <property type="entry name" value="FMN_red"/>
    <property type="match status" value="1"/>
</dbReference>
<dbReference type="AlphaFoldDB" id="D1CHA1"/>
<gene>
    <name evidence="5" type="ordered locus">Tter_2223</name>
</gene>
<dbReference type="OrthoDB" id="1643408at2"/>
<keyword evidence="2" id="KW-0288">FMN</keyword>
<dbReference type="InterPro" id="IPR020048">
    <property type="entry name" value="NADPH-dep_FMN_reduc_SsuE"/>
</dbReference>
<evidence type="ECO:0000313" key="6">
    <source>
        <dbReference type="Proteomes" id="UP000000323"/>
    </source>
</evidence>
<dbReference type="NCBIfam" id="TIGR03567">
    <property type="entry name" value="FMN_reduc_SsuE"/>
    <property type="match status" value="1"/>
</dbReference>
<evidence type="ECO:0000256" key="2">
    <source>
        <dbReference type="ARBA" id="ARBA00022643"/>
    </source>
</evidence>
<dbReference type="PANTHER" id="PTHR43408:SF1">
    <property type="entry name" value="FMN REDUCTASE (NADPH)"/>
    <property type="match status" value="1"/>
</dbReference>
<dbReference type="HOGENOM" id="CLU_055322_3_0_0"/>
<evidence type="ECO:0000313" key="5">
    <source>
        <dbReference type="EMBL" id="ACZ43122.1"/>
    </source>
</evidence>